<dbReference type="Pfam" id="PF08386">
    <property type="entry name" value="Abhydrolase_4"/>
    <property type="match status" value="1"/>
</dbReference>
<dbReference type="InterPro" id="IPR000073">
    <property type="entry name" value="AB_hydrolase_1"/>
</dbReference>
<dbReference type="Pfam" id="PF00561">
    <property type="entry name" value="Abhydrolase_1"/>
    <property type="match status" value="1"/>
</dbReference>
<dbReference type="Proteomes" id="UP001156441">
    <property type="component" value="Unassembled WGS sequence"/>
</dbReference>
<keyword evidence="2 5" id="KW-0378">Hydrolase</keyword>
<evidence type="ECO:0000256" key="2">
    <source>
        <dbReference type="ARBA" id="ARBA00022801"/>
    </source>
</evidence>
<dbReference type="InterPro" id="IPR013595">
    <property type="entry name" value="Pept_S33_TAP-like_C"/>
</dbReference>
<dbReference type="GO" id="GO:0016787">
    <property type="term" value="F:hydrolase activity"/>
    <property type="evidence" value="ECO:0007669"/>
    <property type="project" value="UniProtKB-KW"/>
</dbReference>
<dbReference type="InterPro" id="IPR029058">
    <property type="entry name" value="AB_hydrolase_fold"/>
</dbReference>
<evidence type="ECO:0000313" key="6">
    <source>
        <dbReference type="Proteomes" id="UP001156441"/>
    </source>
</evidence>
<feature type="domain" description="AB hydrolase-1" evidence="3">
    <location>
        <begin position="75"/>
        <end position="233"/>
    </location>
</feature>
<reference evidence="5 6" key="1">
    <citation type="submission" date="2021-02" db="EMBL/GenBank/DDBJ databases">
        <title>Actinophytocola xerophila sp. nov., isolated from soil of cotton cropping field.</title>
        <authorList>
            <person name="Huang R."/>
            <person name="Chen X."/>
            <person name="Ge X."/>
            <person name="Liu W."/>
        </authorList>
    </citation>
    <scope>NUCLEOTIDE SEQUENCE [LARGE SCALE GENOMIC DNA]</scope>
    <source>
        <strain evidence="5 6">S1-96</strain>
    </source>
</reference>
<gene>
    <name evidence="5" type="ORF">JT362_00245</name>
</gene>
<dbReference type="PANTHER" id="PTHR43248:SF30">
    <property type="entry name" value="AB HYDROLASE-1 DOMAIN-CONTAINING PROTEIN"/>
    <property type="match status" value="1"/>
</dbReference>
<protein>
    <submittedName>
        <fullName evidence="5">Alpha/beta fold hydrolase</fullName>
    </submittedName>
</protein>
<comment type="similarity">
    <text evidence="1">Belongs to the peptidase S33 family.</text>
</comment>
<feature type="domain" description="Peptidase S33 tripeptidyl aminopeptidase-like C-terminal" evidence="4">
    <location>
        <begin position="372"/>
        <end position="471"/>
    </location>
</feature>
<keyword evidence="6" id="KW-1185">Reference proteome</keyword>
<dbReference type="Gene3D" id="3.40.50.1820">
    <property type="entry name" value="alpha/beta hydrolase"/>
    <property type="match status" value="1"/>
</dbReference>
<evidence type="ECO:0000256" key="1">
    <source>
        <dbReference type="ARBA" id="ARBA00010088"/>
    </source>
</evidence>
<evidence type="ECO:0000313" key="5">
    <source>
        <dbReference type="EMBL" id="MCT2581548.1"/>
    </source>
</evidence>
<organism evidence="5 6">
    <name type="scientific">Actinophytocola gossypii</name>
    <dbReference type="NCBI Taxonomy" id="2812003"/>
    <lineage>
        <taxon>Bacteria</taxon>
        <taxon>Bacillati</taxon>
        <taxon>Actinomycetota</taxon>
        <taxon>Actinomycetes</taxon>
        <taxon>Pseudonocardiales</taxon>
        <taxon>Pseudonocardiaceae</taxon>
    </lineage>
</organism>
<name>A0ABT2J114_9PSEU</name>
<evidence type="ECO:0000259" key="4">
    <source>
        <dbReference type="Pfam" id="PF08386"/>
    </source>
</evidence>
<comment type="caution">
    <text evidence="5">The sequence shown here is derived from an EMBL/GenBank/DDBJ whole genome shotgun (WGS) entry which is preliminary data.</text>
</comment>
<sequence>MAAVLAATGMVVAPSAVQAEPTRSTIDWQPCPEAEEVDCATIPVPLNWEDPDGPTIEIGLARREATDQERRLGSILMDPGGPGGSGVASVMSRDVFTPEVTARFDVVGFDPRGINTSTQLRCDLDLSNRSLDARHPSSQAEFRELVRLNEQLHDSCREHSGELVDHVGNQNTVEDMEAIRVALGEGKLNYVGYSYGSLMGQQYAERYPDRIRAMVLDGNMDHSMRSAWDFMRTETEPVERNFVAFAEWCDTTETCALYGQDTKAVYADLRKRAKAGDLVDPETGEPVDFYALSRIAFGANTPAAWSAVAASLAALRDGTGTVSSLATAAADQAVSNPYPPIWCSDWDFDVVNYAHYAFLRAMLAKKFPNVQWSPYVDHAMTCAGDPVRTTNPQRPLDIDGAPPLVMIGNVHDPATVYRWNVTAARQSGAHLITYEGWGHTAYGNDGPSECVNDAVDAYLIELTVPERGLTCAATEEPAAADTRQRQLSGVGPYLAG</sequence>
<proteinExistence type="inferred from homology"/>
<dbReference type="PANTHER" id="PTHR43248">
    <property type="entry name" value="2-SUCCINYL-6-HYDROXY-2,4-CYCLOHEXADIENE-1-CARBOXYLATE SYNTHASE"/>
    <property type="match status" value="1"/>
</dbReference>
<dbReference type="SUPFAM" id="SSF53474">
    <property type="entry name" value="alpha/beta-Hydrolases"/>
    <property type="match status" value="1"/>
</dbReference>
<dbReference type="EMBL" id="JAFFZE010000001">
    <property type="protein sequence ID" value="MCT2581548.1"/>
    <property type="molecule type" value="Genomic_DNA"/>
</dbReference>
<accession>A0ABT2J114</accession>
<dbReference type="InterPro" id="IPR051601">
    <property type="entry name" value="Serine_prot/Carboxylest_S33"/>
</dbReference>
<evidence type="ECO:0000259" key="3">
    <source>
        <dbReference type="Pfam" id="PF00561"/>
    </source>
</evidence>